<dbReference type="SUPFAM" id="SSF50249">
    <property type="entry name" value="Nucleic acid-binding proteins"/>
    <property type="match status" value="1"/>
</dbReference>
<accession>A0ABR3XMX2</accession>
<evidence type="ECO:0000313" key="11">
    <source>
        <dbReference type="EMBL" id="KAL1877328.1"/>
    </source>
</evidence>
<keyword evidence="7" id="KW-0539">Nucleus</keyword>
<evidence type="ECO:0000256" key="5">
    <source>
        <dbReference type="ARBA" id="ARBA00022895"/>
    </source>
</evidence>
<evidence type="ECO:0000256" key="8">
    <source>
        <dbReference type="ARBA" id="ARBA00030039"/>
    </source>
</evidence>
<protein>
    <recommendedName>
        <fullName evidence="3">CST complex subunit STN1</fullName>
    </recommendedName>
    <alternativeName>
        <fullName evidence="8">Suppressor of cdc thirteen homolog</fullName>
    </alternativeName>
</protein>
<keyword evidence="5" id="KW-0779">Telomere</keyword>
<reference evidence="11 12" key="1">
    <citation type="journal article" date="2024" name="Commun. Biol.">
        <title>Comparative genomic analysis of thermophilic fungi reveals convergent evolutionary adaptations and gene losses.</title>
        <authorList>
            <person name="Steindorff A.S."/>
            <person name="Aguilar-Pontes M.V."/>
            <person name="Robinson A.J."/>
            <person name="Andreopoulos B."/>
            <person name="LaButti K."/>
            <person name="Kuo A."/>
            <person name="Mondo S."/>
            <person name="Riley R."/>
            <person name="Otillar R."/>
            <person name="Haridas S."/>
            <person name="Lipzen A."/>
            <person name="Grimwood J."/>
            <person name="Schmutz J."/>
            <person name="Clum A."/>
            <person name="Reid I.D."/>
            <person name="Moisan M.C."/>
            <person name="Butler G."/>
            <person name="Nguyen T.T.M."/>
            <person name="Dewar K."/>
            <person name="Conant G."/>
            <person name="Drula E."/>
            <person name="Henrissat B."/>
            <person name="Hansel C."/>
            <person name="Singer S."/>
            <person name="Hutchinson M.I."/>
            <person name="de Vries R.P."/>
            <person name="Natvig D.O."/>
            <person name="Powell A.J."/>
            <person name="Tsang A."/>
            <person name="Grigoriev I.V."/>
        </authorList>
    </citation>
    <scope>NUCLEOTIDE SEQUENCE [LARGE SCALE GENOMIC DNA]</scope>
    <source>
        <strain evidence="11 12">ATCC 24622</strain>
    </source>
</reference>
<dbReference type="InterPro" id="IPR018856">
    <property type="entry name" value="Stn1_N"/>
</dbReference>
<evidence type="ECO:0000256" key="2">
    <source>
        <dbReference type="ARBA" id="ARBA00004574"/>
    </source>
</evidence>
<evidence type="ECO:0000256" key="3">
    <source>
        <dbReference type="ARBA" id="ARBA00017411"/>
    </source>
</evidence>
<comment type="subcellular location">
    <subcellularLocation>
        <location evidence="2">Chromosome</location>
        <location evidence="2">Telomere</location>
    </subcellularLocation>
    <subcellularLocation>
        <location evidence="1">Nucleus</location>
    </subcellularLocation>
</comment>
<name>A0ABR3XMX2_9PEZI</name>
<evidence type="ECO:0000256" key="7">
    <source>
        <dbReference type="ARBA" id="ARBA00023242"/>
    </source>
</evidence>
<keyword evidence="4" id="KW-0158">Chromosome</keyword>
<evidence type="ECO:0000256" key="1">
    <source>
        <dbReference type="ARBA" id="ARBA00004123"/>
    </source>
</evidence>
<organism evidence="11 12">
    <name type="scientific">Phialemonium thermophilum</name>
    <dbReference type="NCBI Taxonomy" id="223376"/>
    <lineage>
        <taxon>Eukaryota</taxon>
        <taxon>Fungi</taxon>
        <taxon>Dikarya</taxon>
        <taxon>Ascomycota</taxon>
        <taxon>Pezizomycotina</taxon>
        <taxon>Sordariomycetes</taxon>
        <taxon>Sordariomycetidae</taxon>
        <taxon>Cephalothecales</taxon>
        <taxon>Cephalothecaceae</taxon>
        <taxon>Phialemonium</taxon>
    </lineage>
</organism>
<dbReference type="Gene3D" id="2.40.50.140">
    <property type="entry name" value="Nucleic acid-binding proteins"/>
    <property type="match status" value="1"/>
</dbReference>
<evidence type="ECO:0000256" key="4">
    <source>
        <dbReference type="ARBA" id="ARBA00022454"/>
    </source>
</evidence>
<dbReference type="InterPro" id="IPR040260">
    <property type="entry name" value="RFA2-like"/>
</dbReference>
<feature type="region of interest" description="Disordered" evidence="9">
    <location>
        <begin position="202"/>
        <end position="267"/>
    </location>
</feature>
<comment type="caution">
    <text evidence="11">The sequence shown here is derived from an EMBL/GenBank/DDBJ whole genome shotgun (WGS) entry which is preliminary data.</text>
</comment>
<dbReference type="CDD" id="cd03524">
    <property type="entry name" value="RPA2_OBF_family"/>
    <property type="match status" value="1"/>
</dbReference>
<keyword evidence="6" id="KW-0238">DNA-binding</keyword>
<feature type="domain" description="CST complex subunit Stn1 N-terminal" evidence="10">
    <location>
        <begin position="45"/>
        <end position="96"/>
    </location>
</feature>
<dbReference type="PANTHER" id="PTHR13989:SF33">
    <property type="entry name" value="CST COMPLEX SUBUNIT STN1"/>
    <property type="match status" value="1"/>
</dbReference>
<dbReference type="Pfam" id="PF10451">
    <property type="entry name" value="Stn1"/>
    <property type="match status" value="1"/>
</dbReference>
<dbReference type="PANTHER" id="PTHR13989">
    <property type="entry name" value="REPLICATION PROTEIN A-RELATED"/>
    <property type="match status" value="1"/>
</dbReference>
<evidence type="ECO:0000259" key="10">
    <source>
        <dbReference type="Pfam" id="PF10451"/>
    </source>
</evidence>
<keyword evidence="12" id="KW-1185">Reference proteome</keyword>
<dbReference type="Proteomes" id="UP001586593">
    <property type="component" value="Unassembled WGS sequence"/>
</dbReference>
<dbReference type="EMBL" id="JAZHXJ010000067">
    <property type="protein sequence ID" value="KAL1877328.1"/>
    <property type="molecule type" value="Genomic_DNA"/>
</dbReference>
<evidence type="ECO:0000313" key="12">
    <source>
        <dbReference type="Proteomes" id="UP001586593"/>
    </source>
</evidence>
<proteinExistence type="predicted"/>
<sequence>MTRAAPSSTIYPRYCFHLSPTIYRLCPLRATDVHALRTHPGFEGQDLYFHLNHPIRWVRVVGVIVAIDEYEARCIYTLDDSSGETIQCVVNKPRSASTTDPKSAPSVPRGANASKDASAGTGPDIDSDIDVGDVVDVRGGVNEIRALKQICVQKVVHLRSTEQEVRVWNKIAQFRRDVLDEPWILDKKAIWRCQQEALGRPIDAPQVKRASRNAKEEAGRARSAADGPEETGPSKQKSQRLRTGLEKKVKRPRSAVPVEGRYKALGI</sequence>
<feature type="region of interest" description="Disordered" evidence="9">
    <location>
        <begin position="92"/>
        <end position="125"/>
    </location>
</feature>
<evidence type="ECO:0000256" key="9">
    <source>
        <dbReference type="SAM" id="MobiDB-lite"/>
    </source>
</evidence>
<gene>
    <name evidence="11" type="ORF">VTK73DRAFT_8781</name>
</gene>
<evidence type="ECO:0000256" key="6">
    <source>
        <dbReference type="ARBA" id="ARBA00023125"/>
    </source>
</evidence>
<dbReference type="InterPro" id="IPR012340">
    <property type="entry name" value="NA-bd_OB-fold"/>
</dbReference>